<dbReference type="AlphaFoldDB" id="A0A6G0KZY9"/>
<dbReference type="Gene3D" id="1.10.8.10">
    <property type="entry name" value="DNA helicase RuvA subunit, C-terminal domain"/>
    <property type="match status" value="1"/>
</dbReference>
<dbReference type="Pfam" id="PF00889">
    <property type="entry name" value="EF_TS"/>
    <property type="match status" value="1"/>
</dbReference>
<dbReference type="CDD" id="cd14275">
    <property type="entry name" value="UBA_EF-Ts"/>
    <property type="match status" value="1"/>
</dbReference>
<dbReference type="SUPFAM" id="SSF54713">
    <property type="entry name" value="Elongation factor Ts (EF-Ts), dimerisation domain"/>
    <property type="match status" value="1"/>
</dbReference>
<comment type="caution">
    <text evidence="9">The sequence shown here is derived from an EMBL/GenBank/DDBJ whole genome shotgun (WGS) entry which is preliminary data.</text>
</comment>
<dbReference type="GO" id="GO:0005739">
    <property type="term" value="C:mitochondrion"/>
    <property type="evidence" value="ECO:0007669"/>
    <property type="project" value="UniProtKB-SubCell"/>
</dbReference>
<feature type="domain" description="DDE Tnp4" evidence="8">
    <location>
        <begin position="79"/>
        <end position="232"/>
    </location>
</feature>
<dbReference type="Proteomes" id="UP000488956">
    <property type="component" value="Unassembled WGS sequence"/>
</dbReference>
<evidence type="ECO:0000313" key="9">
    <source>
        <dbReference type="EMBL" id="KAE9104454.1"/>
    </source>
</evidence>
<comment type="function">
    <text evidence="6">Associates with the EF-Tu.GDP complex and induces the exchange of GDP to GTP. It remains bound to the aminoacyl-tRNA.EF-Tu.GTP complex up to the GTP hydrolysis stage on the ribosome.</text>
</comment>
<dbReference type="SUPFAM" id="SSF46934">
    <property type="entry name" value="UBA-like"/>
    <property type="match status" value="1"/>
</dbReference>
<evidence type="ECO:0000256" key="6">
    <source>
        <dbReference type="HAMAP-Rule" id="MF_03135"/>
    </source>
</evidence>
<dbReference type="InterPro" id="IPR001816">
    <property type="entry name" value="Transl_elong_EFTs/EF1B"/>
</dbReference>
<dbReference type="GO" id="GO:0046872">
    <property type="term" value="F:metal ion binding"/>
    <property type="evidence" value="ECO:0007669"/>
    <property type="project" value="UniProtKB-KW"/>
</dbReference>
<evidence type="ECO:0000256" key="1">
    <source>
        <dbReference type="ARBA" id="ARBA00001968"/>
    </source>
</evidence>
<reference evidence="9 10" key="1">
    <citation type="submission" date="2018-09" db="EMBL/GenBank/DDBJ databases">
        <title>Genomic investigation of the strawberry pathogen Phytophthora fragariae indicates pathogenicity is determined by transcriptional variation in three key races.</title>
        <authorList>
            <person name="Adams T.M."/>
            <person name="Armitage A.D."/>
            <person name="Sobczyk M.K."/>
            <person name="Bates H.J."/>
            <person name="Dunwell J.M."/>
            <person name="Nellist C.F."/>
            <person name="Harrison R.J."/>
        </authorList>
    </citation>
    <scope>NUCLEOTIDE SEQUENCE [LARGE SCALE GENOMIC DNA]</scope>
    <source>
        <strain evidence="9 10">ONT-3</strain>
    </source>
</reference>
<dbReference type="GO" id="GO:0003746">
    <property type="term" value="F:translation elongation factor activity"/>
    <property type="evidence" value="ECO:0007669"/>
    <property type="project" value="UniProtKB-UniRule"/>
</dbReference>
<protein>
    <recommendedName>
        <fullName evidence="6">Elongation factor Ts, mitochondrial</fullName>
        <shortName evidence="6">EF-Ts</shortName>
        <shortName evidence="6">EF-TsMt</shortName>
    </recommendedName>
</protein>
<feature type="domain" description="Translation elongation factor EFTs/EF1B dimerisation" evidence="7">
    <location>
        <begin position="339"/>
        <end position="570"/>
    </location>
</feature>
<evidence type="ECO:0000256" key="2">
    <source>
        <dbReference type="ARBA" id="ARBA00005532"/>
    </source>
</evidence>
<keyword evidence="4 6" id="KW-0251">Elongation factor</keyword>
<name>A0A6G0KZY9_9STRA</name>
<dbReference type="PANTHER" id="PTHR11741:SF0">
    <property type="entry name" value="ELONGATION FACTOR TS, MITOCHONDRIAL"/>
    <property type="match status" value="1"/>
</dbReference>
<keyword evidence="5 6" id="KW-0648">Protein biosynthesis</keyword>
<evidence type="ECO:0000313" key="10">
    <source>
        <dbReference type="Proteomes" id="UP000488956"/>
    </source>
</evidence>
<evidence type="ECO:0000256" key="4">
    <source>
        <dbReference type="ARBA" id="ARBA00022768"/>
    </source>
</evidence>
<proteinExistence type="inferred from homology"/>
<dbReference type="FunFam" id="1.10.8.10:FF:000001">
    <property type="entry name" value="Elongation factor Ts"/>
    <property type="match status" value="1"/>
</dbReference>
<dbReference type="Pfam" id="PF13359">
    <property type="entry name" value="DDE_Tnp_4"/>
    <property type="match status" value="1"/>
</dbReference>
<dbReference type="InterPro" id="IPR036402">
    <property type="entry name" value="EF-Ts_dimer_sf"/>
</dbReference>
<dbReference type="HAMAP" id="MF_00050">
    <property type="entry name" value="EF_Ts"/>
    <property type="match status" value="1"/>
</dbReference>
<dbReference type="InterPro" id="IPR027806">
    <property type="entry name" value="HARBI1_dom"/>
</dbReference>
<organism evidence="9 10">
    <name type="scientific">Phytophthora fragariae</name>
    <dbReference type="NCBI Taxonomy" id="53985"/>
    <lineage>
        <taxon>Eukaryota</taxon>
        <taxon>Sar</taxon>
        <taxon>Stramenopiles</taxon>
        <taxon>Oomycota</taxon>
        <taxon>Peronosporomycetes</taxon>
        <taxon>Peronosporales</taxon>
        <taxon>Peronosporaceae</taxon>
        <taxon>Phytophthora</taxon>
    </lineage>
</organism>
<accession>A0A6G0KZY9</accession>
<keyword evidence="6" id="KW-0496">Mitochondrion</keyword>
<dbReference type="Gene3D" id="1.10.286.20">
    <property type="match status" value="1"/>
</dbReference>
<evidence type="ECO:0000256" key="5">
    <source>
        <dbReference type="ARBA" id="ARBA00022917"/>
    </source>
</evidence>
<gene>
    <name evidence="9" type="ORF">PF010_g13379</name>
</gene>
<evidence type="ECO:0000259" key="8">
    <source>
        <dbReference type="Pfam" id="PF13359"/>
    </source>
</evidence>
<dbReference type="FunFam" id="1.10.286.20:FF:000001">
    <property type="entry name" value="Elongation factor Ts"/>
    <property type="match status" value="1"/>
</dbReference>
<comment type="similarity">
    <text evidence="2 6">Belongs to the EF-Ts family.</text>
</comment>
<dbReference type="NCBIfam" id="TIGR00116">
    <property type="entry name" value="tsf"/>
    <property type="match status" value="1"/>
</dbReference>
<keyword evidence="3" id="KW-0479">Metal-binding</keyword>
<dbReference type="InterPro" id="IPR009060">
    <property type="entry name" value="UBA-like_sf"/>
</dbReference>
<dbReference type="Gene3D" id="3.30.479.20">
    <property type="entry name" value="Elongation factor Ts, dimerisation domain"/>
    <property type="match status" value="2"/>
</dbReference>
<sequence>MFLASLKHCGKWDVVASVFKIKPPTFQKMIMSFASVVSSFLYEMFAVSAADKYTMETLGNTFRNNPCARYATDVIFQQTNMPSGQMKEPSAYYSENHHLHGYKVEVSVLPNGLAINCTNHFSGSEADIDIFRNNAKFHQQHLLKSNKEKELVDDGALRDKYPETWVVLADEGYQGLVEDFRAITPFKKPRMGCLTIEQVNTTDGIARDRAIVENYFGRLGTLWAAIVGLRAAHKLTSSSTFIIAMVFASLTRCARPAPLRLARRLSTYKPDIEAVKKLRAESQAPLKDVRAALVATSGDFPAAFEWLRKKGIATASKKAGRHTAEGLVGVQVADDGLAAAMVEVNSETDFVAMNDKFQALVSSVAGALAQPAADAEVVTQLPTDKLALVEVDGAPVADKVPELIGVVGENVVANRAVQFQLEEGTICSYLHNVAAPGLGRAGALVALQFPSKSASAEQVAGVKELGHRLVMHIVAAKPRFLSRETVPEALVEKERAFLADQVKDSGKPAHIVAKMTEGRLNKFFGEFTLLEQDHFIEEGNPKIGAFVAEQGKKLGVDVAVAAYERFEVGEGKEEEA</sequence>
<dbReference type="PANTHER" id="PTHR11741">
    <property type="entry name" value="ELONGATION FACTOR TS"/>
    <property type="match status" value="1"/>
</dbReference>
<dbReference type="InterPro" id="IPR014039">
    <property type="entry name" value="Transl_elong_EFTs/EF1B_dimer"/>
</dbReference>
<comment type="cofactor">
    <cofactor evidence="1">
        <name>a divalent metal cation</name>
        <dbReference type="ChEBI" id="CHEBI:60240"/>
    </cofactor>
</comment>
<evidence type="ECO:0000259" key="7">
    <source>
        <dbReference type="Pfam" id="PF00889"/>
    </source>
</evidence>
<dbReference type="GO" id="GO:0070125">
    <property type="term" value="P:mitochondrial translational elongation"/>
    <property type="evidence" value="ECO:0007669"/>
    <property type="project" value="TreeGrafter"/>
</dbReference>
<comment type="subcellular location">
    <subcellularLocation>
        <location evidence="6">Mitochondrion</location>
    </subcellularLocation>
</comment>
<evidence type="ECO:0000256" key="3">
    <source>
        <dbReference type="ARBA" id="ARBA00022723"/>
    </source>
</evidence>
<dbReference type="EMBL" id="QXFX01000782">
    <property type="protein sequence ID" value="KAE9104454.1"/>
    <property type="molecule type" value="Genomic_DNA"/>
</dbReference>